<feature type="region of interest" description="Disordered" evidence="1">
    <location>
        <begin position="30"/>
        <end position="51"/>
    </location>
</feature>
<proteinExistence type="predicted"/>
<accession>A0A183GLS6</accession>
<evidence type="ECO:0000256" key="1">
    <source>
        <dbReference type="SAM" id="MobiDB-lite"/>
    </source>
</evidence>
<gene>
    <name evidence="2" type="ORF">HPBE_LOCUS23645</name>
</gene>
<reference evidence="4" key="2">
    <citation type="submission" date="2019-09" db="UniProtKB">
        <authorList>
            <consortium name="WormBaseParasite"/>
        </authorList>
    </citation>
    <scope>IDENTIFICATION</scope>
</reference>
<dbReference type="Proteomes" id="UP000050761">
    <property type="component" value="Unassembled WGS sequence"/>
</dbReference>
<protein>
    <submittedName>
        <fullName evidence="2 4">Uncharacterized protein</fullName>
    </submittedName>
</protein>
<dbReference type="OrthoDB" id="5855668at2759"/>
<dbReference type="AlphaFoldDB" id="A0A183GLS6"/>
<name>A0A183GLS6_HELPZ</name>
<accession>A0A3P8E7I6</accession>
<evidence type="ECO:0000313" key="3">
    <source>
        <dbReference type="Proteomes" id="UP000050761"/>
    </source>
</evidence>
<organism evidence="3 4">
    <name type="scientific">Heligmosomoides polygyrus</name>
    <name type="common">Parasitic roundworm</name>
    <dbReference type="NCBI Taxonomy" id="6339"/>
    <lineage>
        <taxon>Eukaryota</taxon>
        <taxon>Metazoa</taxon>
        <taxon>Ecdysozoa</taxon>
        <taxon>Nematoda</taxon>
        <taxon>Chromadorea</taxon>
        <taxon>Rhabditida</taxon>
        <taxon>Rhabditina</taxon>
        <taxon>Rhabditomorpha</taxon>
        <taxon>Strongyloidea</taxon>
        <taxon>Heligmosomidae</taxon>
        <taxon>Heligmosomoides</taxon>
    </lineage>
</organism>
<sequence>MFVSDAIEYLGNQQQPHAAAGAFVMEEEMLSSHGSQKRPEGHVHLPSGDPTSYQVKTAEVFERIEHDEHDDITYAPEIQSVEIPPDQMSENSENLQEYFDRAAAEGALGE</sequence>
<evidence type="ECO:0000313" key="4">
    <source>
        <dbReference type="WBParaSite" id="HPBE_0002364601-mRNA-1"/>
    </source>
</evidence>
<dbReference type="EMBL" id="UZAH01035306">
    <property type="protein sequence ID" value="VDP40125.1"/>
    <property type="molecule type" value="Genomic_DNA"/>
</dbReference>
<evidence type="ECO:0000313" key="2">
    <source>
        <dbReference type="EMBL" id="VDP40125.1"/>
    </source>
</evidence>
<reference evidence="2 3" key="1">
    <citation type="submission" date="2018-11" db="EMBL/GenBank/DDBJ databases">
        <authorList>
            <consortium name="Pathogen Informatics"/>
        </authorList>
    </citation>
    <scope>NUCLEOTIDE SEQUENCE [LARGE SCALE GENOMIC DNA]</scope>
</reference>
<dbReference type="WBParaSite" id="HPBE_0002364601-mRNA-1">
    <property type="protein sequence ID" value="HPBE_0002364601-mRNA-1"/>
    <property type="gene ID" value="HPBE_0002364601"/>
</dbReference>
<keyword evidence="3" id="KW-1185">Reference proteome</keyword>